<feature type="transmembrane region" description="Helical" evidence="1">
    <location>
        <begin position="65"/>
        <end position="90"/>
    </location>
</feature>
<reference evidence="3" key="1">
    <citation type="submission" date="2015-03" db="EMBL/GenBank/DDBJ databases">
        <authorList>
            <consortium name="Pathogen Informatics"/>
        </authorList>
    </citation>
    <scope>NUCLEOTIDE SEQUENCE [LARGE SCALE GENOMIC DNA]</scope>
    <source>
        <strain evidence="3">NCTC11134</strain>
        <plasmid evidence="3">2</plasmid>
    </source>
</reference>
<dbReference type="PANTHER" id="PTHR30238:SF4">
    <property type="entry name" value="SLL1022 PROTEIN"/>
    <property type="match status" value="1"/>
</dbReference>
<dbReference type="GeneID" id="61136136"/>
<feature type="transmembrane region" description="Helical" evidence="1">
    <location>
        <begin position="303"/>
        <end position="325"/>
    </location>
</feature>
<feature type="transmembrane region" description="Helical" evidence="1">
    <location>
        <begin position="272"/>
        <end position="294"/>
    </location>
</feature>
<evidence type="ECO:0000313" key="3">
    <source>
        <dbReference type="Proteomes" id="UP000057820"/>
    </source>
</evidence>
<feature type="transmembrane region" description="Helical" evidence="1">
    <location>
        <begin position="28"/>
        <end position="53"/>
    </location>
</feature>
<dbReference type="AlphaFoldDB" id="A0A0H5P0J3"/>
<evidence type="ECO:0000313" key="2">
    <source>
        <dbReference type="EMBL" id="CRY81202.1"/>
    </source>
</evidence>
<sequence length="373" mass="39878">MVLRIFGLSGLVTVASLVVAFLYGGPTALFLCAILGILEVSLSFDNAVINATVLRRMSEFWQKIFLTIGILIAVFGMRLVFPLAIVWVTAGLNPVDALDLALNPPAGDAPYFPDGSPSYETLLTDAHPQIAAFGGMFLAMLFLNFIFEDREITWLSWLERPLARAGKLDMLAVVVSGVGLVLTAEFLAPDDKRATVLMAGLLGMIIYIAVDGLGSMFHTEELEEEAEKSGPSDLAKATGKAGFFLFLYLEVLDASFSFDGVIGAFAITSDPILIALGLGLIGAMFVRSITVYLVRKGTLSEYVYLEHGAHWAIGALAAILLVSIGVHINEIITGLVGVAFIGAAFISSVLRNRREGGDEAGEVENERTVTPVG</sequence>
<dbReference type="KEGG" id="nfr:ERS450000_04290"/>
<dbReference type="Proteomes" id="UP000057820">
    <property type="component" value="Plasmid 2"/>
</dbReference>
<dbReference type="PANTHER" id="PTHR30238">
    <property type="entry name" value="MEMBRANE BOUND PREDICTED REDOX MODULATOR"/>
    <property type="match status" value="1"/>
</dbReference>
<keyword evidence="2" id="KW-0614">Plasmid</keyword>
<feature type="transmembrane region" description="Helical" evidence="1">
    <location>
        <begin position="243"/>
        <end position="266"/>
    </location>
</feature>
<geneLocation type="plasmid" evidence="2">
    <name>2</name>
</geneLocation>
<feature type="transmembrane region" description="Helical" evidence="1">
    <location>
        <begin position="194"/>
        <end position="210"/>
    </location>
</feature>
<dbReference type="InterPro" id="IPR007427">
    <property type="entry name" value="DUF475"/>
</dbReference>
<protein>
    <submittedName>
        <fullName evidence="2">Integral membrane protein, YkoY family</fullName>
    </submittedName>
</protein>
<feature type="transmembrane region" description="Helical" evidence="1">
    <location>
        <begin position="5"/>
        <end position="22"/>
    </location>
</feature>
<proteinExistence type="predicted"/>
<organism evidence="2 3">
    <name type="scientific">Nocardia farcinica</name>
    <dbReference type="NCBI Taxonomy" id="37329"/>
    <lineage>
        <taxon>Bacteria</taxon>
        <taxon>Bacillati</taxon>
        <taxon>Actinomycetota</taxon>
        <taxon>Actinomycetes</taxon>
        <taxon>Mycobacteriales</taxon>
        <taxon>Nocardiaceae</taxon>
        <taxon>Nocardia</taxon>
    </lineage>
</organism>
<dbReference type="EMBL" id="LN868939">
    <property type="protein sequence ID" value="CRY81202.1"/>
    <property type="molecule type" value="Genomic_DNA"/>
</dbReference>
<dbReference type="OMA" id="GAMYIRS"/>
<keyword evidence="1" id="KW-0812">Transmembrane</keyword>
<feature type="transmembrane region" description="Helical" evidence="1">
    <location>
        <begin position="331"/>
        <end position="350"/>
    </location>
</feature>
<keyword evidence="1" id="KW-0472">Membrane</keyword>
<feature type="transmembrane region" description="Helical" evidence="1">
    <location>
        <begin position="126"/>
        <end position="147"/>
    </location>
</feature>
<accession>A0A0H5P0J3</accession>
<evidence type="ECO:0000256" key="1">
    <source>
        <dbReference type="SAM" id="Phobius"/>
    </source>
</evidence>
<feature type="transmembrane region" description="Helical" evidence="1">
    <location>
        <begin position="168"/>
        <end position="188"/>
    </location>
</feature>
<dbReference type="Pfam" id="PF04332">
    <property type="entry name" value="DUF475"/>
    <property type="match status" value="1"/>
</dbReference>
<gene>
    <name evidence="2" type="ORF">ERS450000_04290</name>
</gene>
<name>A0A0H5P0J3_NOCFR</name>
<dbReference type="RefSeq" id="WP_011212103.1">
    <property type="nucleotide sequence ID" value="NZ_CAACYE020000001.1"/>
</dbReference>
<dbReference type="NCBIfam" id="NF010613">
    <property type="entry name" value="PRK14013.1-3"/>
    <property type="match status" value="1"/>
</dbReference>
<keyword evidence="1" id="KW-1133">Transmembrane helix</keyword>